<keyword evidence="3" id="KW-1185">Reference proteome</keyword>
<reference evidence="2 3" key="1">
    <citation type="journal article" date="2020" name="Arch. Microbiol.">
        <title>Bradyrhizobium uaiense sp. nov., a new highly efficient cowpea symbiont.</title>
        <authorList>
            <person name="Cabral Michel D."/>
            <person name="Azarias Guimaraes A."/>
            <person name="Martins da Costa E."/>
            <person name="Soares de Carvalho T."/>
            <person name="Balsanelli E."/>
            <person name="Willems A."/>
            <person name="Maltempi de Souza E."/>
            <person name="de Souza Moreira F.M."/>
        </authorList>
    </citation>
    <scope>NUCLEOTIDE SEQUENCE [LARGE SCALE GENOMIC DNA]</scope>
    <source>
        <strain evidence="2 3">UFLA 03-164</strain>
    </source>
</reference>
<keyword evidence="1" id="KW-0812">Transmembrane</keyword>
<dbReference type="RefSeq" id="WP_163160859.1">
    <property type="nucleotide sequence ID" value="NZ_VKHP01000235.1"/>
</dbReference>
<gene>
    <name evidence="2" type="ORF">FNJ47_37645</name>
</gene>
<keyword evidence="1" id="KW-1133">Transmembrane helix</keyword>
<evidence type="ECO:0000313" key="3">
    <source>
        <dbReference type="Proteomes" id="UP000468531"/>
    </source>
</evidence>
<proteinExistence type="predicted"/>
<feature type="transmembrane region" description="Helical" evidence="1">
    <location>
        <begin position="45"/>
        <end position="64"/>
    </location>
</feature>
<dbReference type="Proteomes" id="UP000468531">
    <property type="component" value="Unassembled WGS sequence"/>
</dbReference>
<accession>A0A6P1BS61</accession>
<dbReference type="AlphaFoldDB" id="A0A6P1BS61"/>
<evidence type="ECO:0000313" key="2">
    <source>
        <dbReference type="EMBL" id="NEV01358.1"/>
    </source>
</evidence>
<name>A0A6P1BS61_9BRAD</name>
<evidence type="ECO:0000256" key="1">
    <source>
        <dbReference type="SAM" id="Phobius"/>
    </source>
</evidence>
<keyword evidence="1" id="KW-0472">Membrane</keyword>
<protein>
    <submittedName>
        <fullName evidence="2">Uncharacterized protein</fullName>
    </submittedName>
</protein>
<feature type="transmembrane region" description="Helical" evidence="1">
    <location>
        <begin position="85"/>
        <end position="106"/>
    </location>
</feature>
<dbReference type="EMBL" id="VKHP01000235">
    <property type="protein sequence ID" value="NEV01358.1"/>
    <property type="molecule type" value="Genomic_DNA"/>
</dbReference>
<comment type="caution">
    <text evidence="2">The sequence shown here is derived from an EMBL/GenBank/DDBJ whole genome shotgun (WGS) entry which is preliminary data.</text>
</comment>
<sequence length="111" mass="11513">MIHQEKQQSTLEAMGQMYAVSFLPFVGVTIGALLEGWKFTEAATAGLWAGPGFISVLVIAYVVSKAVRSVWSDIISTLPGTVQQMLGWTAGLLAVAVLAFAIAAVAGSNGG</sequence>
<organism evidence="2 3">
    <name type="scientific">Bradyrhizobium uaiense</name>
    <dbReference type="NCBI Taxonomy" id="2594946"/>
    <lineage>
        <taxon>Bacteria</taxon>
        <taxon>Pseudomonadati</taxon>
        <taxon>Pseudomonadota</taxon>
        <taxon>Alphaproteobacteria</taxon>
        <taxon>Hyphomicrobiales</taxon>
        <taxon>Nitrobacteraceae</taxon>
        <taxon>Bradyrhizobium</taxon>
    </lineage>
</organism>
<feature type="transmembrane region" description="Helical" evidence="1">
    <location>
        <begin position="20"/>
        <end position="39"/>
    </location>
</feature>